<dbReference type="EC" id="2.4.1.135" evidence="3 11"/>
<evidence type="ECO:0000313" key="14">
    <source>
        <dbReference type="Proteomes" id="UP001359485"/>
    </source>
</evidence>
<feature type="region of interest" description="Disordered" evidence="12">
    <location>
        <begin position="431"/>
        <end position="469"/>
    </location>
</feature>
<accession>A0ABR1AI87</accession>
<evidence type="ECO:0000256" key="2">
    <source>
        <dbReference type="ARBA" id="ARBA00007706"/>
    </source>
</evidence>
<comment type="subcellular location">
    <subcellularLocation>
        <location evidence="11">Golgi apparatus membrane</location>
        <topology evidence="11">Single-pass type II membrane protein</topology>
    </subcellularLocation>
    <subcellularLocation>
        <location evidence="1">Membrane</location>
        <topology evidence="1">Single-pass type II membrane protein</topology>
    </subcellularLocation>
</comment>
<evidence type="ECO:0000256" key="12">
    <source>
        <dbReference type="SAM" id="MobiDB-lite"/>
    </source>
</evidence>
<evidence type="ECO:0000256" key="5">
    <source>
        <dbReference type="ARBA" id="ARBA00022692"/>
    </source>
</evidence>
<keyword evidence="5" id="KW-0812">Transmembrane</keyword>
<evidence type="ECO:0000256" key="1">
    <source>
        <dbReference type="ARBA" id="ARBA00004606"/>
    </source>
</evidence>
<name>A0ABR1AI87_POLSC</name>
<evidence type="ECO:0000313" key="13">
    <source>
        <dbReference type="EMBL" id="KAK6620090.1"/>
    </source>
</evidence>
<reference evidence="13 14" key="1">
    <citation type="submission" date="2023-09" db="EMBL/GenBank/DDBJ databases">
        <title>Genomes of two closely related lineages of the louse Polyplax serrata with different host specificities.</title>
        <authorList>
            <person name="Martinu J."/>
            <person name="Tarabai H."/>
            <person name="Stefka J."/>
            <person name="Hypsa V."/>
        </authorList>
    </citation>
    <scope>NUCLEOTIDE SEQUENCE [LARGE SCALE GENOMIC DNA]</scope>
    <source>
        <strain evidence="13">98ZLc_SE</strain>
    </source>
</reference>
<dbReference type="Gene3D" id="3.90.550.10">
    <property type="entry name" value="Spore Coat Polysaccharide Biosynthesis Protein SpsA, Chain A"/>
    <property type="match status" value="2"/>
</dbReference>
<proteinExistence type="inferred from homology"/>
<comment type="pathway">
    <text evidence="11">Protein modification; protein glycosylation.</text>
</comment>
<keyword evidence="14" id="KW-1185">Reference proteome</keyword>
<evidence type="ECO:0000256" key="9">
    <source>
        <dbReference type="ARBA" id="ARBA00023180"/>
    </source>
</evidence>
<dbReference type="SUPFAM" id="SSF53448">
    <property type="entry name" value="Nucleotide-diphospho-sugar transferases"/>
    <property type="match status" value="2"/>
</dbReference>
<sequence>MSEGETFKIEMTGKMNLAGNVQRGKLGRKKTQKNLSTSTIVPSSSTLRIEGKEHGERKLNFEVFLLYGLFGDIRQGKRYLREVALQIGRELLSTKGCDYSLPSSAGTWPEPTLYVVTPTYRRPEQLAELTRMAQTLMHVRNLVWLVIEDANLTTPLVTKLLDRTGIEYHHMIAPMPEQFRKKKVKPRGVSNRNRGLEWIRANATKGVLYFADDDNTYDISLFQETGSSIKQICRDTETRGKFVNEHIGRYYTVEKGLWSVEHQSCWERMCDCASVGSDSQQKAVTLPCQIVAVISGDDEERSLAERAKRQKFRIRSTKKVSMFPVGLCTKFGVSSPIVKNGSFAGFYDGWMGGRKFPVDMAGFAINLDFLFKRPKASMPYKPGFEEDGFLRSLSPFEPRDVELKADNCTKINLVSSPVVDHYFSLAHADKEKRTVGSGRPEQIRKHKHNSTETDIGLASGARPSAEEKQRCWQVEENVKKGDGAGSGRRRSYLLRNLKRQTKLL</sequence>
<keyword evidence="11" id="KW-0464">Manganese</keyword>
<dbReference type="EMBL" id="JAWJWF010000048">
    <property type="protein sequence ID" value="KAK6620090.1"/>
    <property type="molecule type" value="Genomic_DNA"/>
</dbReference>
<evidence type="ECO:0000256" key="8">
    <source>
        <dbReference type="ARBA" id="ARBA00023136"/>
    </source>
</evidence>
<comment type="caution">
    <text evidence="13">The sequence shown here is derived from an EMBL/GenBank/DDBJ whole genome shotgun (WGS) entry which is preliminary data.</text>
</comment>
<protein>
    <recommendedName>
        <fullName evidence="3 11">Galactosylgalactosylxylosylprotein 3-beta-glucuronosyltransferase</fullName>
        <ecNumber evidence="3 11">2.4.1.135</ecNumber>
    </recommendedName>
</protein>
<organism evidence="13 14">
    <name type="scientific">Polyplax serrata</name>
    <name type="common">Common mouse louse</name>
    <dbReference type="NCBI Taxonomy" id="468196"/>
    <lineage>
        <taxon>Eukaryota</taxon>
        <taxon>Metazoa</taxon>
        <taxon>Ecdysozoa</taxon>
        <taxon>Arthropoda</taxon>
        <taxon>Hexapoda</taxon>
        <taxon>Insecta</taxon>
        <taxon>Pterygota</taxon>
        <taxon>Neoptera</taxon>
        <taxon>Paraneoptera</taxon>
        <taxon>Psocodea</taxon>
        <taxon>Troctomorpha</taxon>
        <taxon>Phthiraptera</taxon>
        <taxon>Anoplura</taxon>
        <taxon>Polyplacidae</taxon>
        <taxon>Polyplax</taxon>
    </lineage>
</organism>
<dbReference type="Pfam" id="PF03360">
    <property type="entry name" value="Glyco_transf_43"/>
    <property type="match status" value="2"/>
</dbReference>
<evidence type="ECO:0000256" key="10">
    <source>
        <dbReference type="ARBA" id="ARBA00047979"/>
    </source>
</evidence>
<dbReference type="PANTHER" id="PTHR10896:SF50">
    <property type="entry name" value="GALACTOSYLGALACTOSYLXYLOSYLPROTEIN 3-BETA-GLUCURONOSYLTRANSFERASE P"/>
    <property type="match status" value="1"/>
</dbReference>
<keyword evidence="4 11" id="KW-0808">Transferase</keyword>
<dbReference type="Proteomes" id="UP001359485">
    <property type="component" value="Unassembled WGS sequence"/>
</dbReference>
<keyword evidence="6 11" id="KW-0735">Signal-anchor</keyword>
<keyword evidence="9" id="KW-0325">Glycoprotein</keyword>
<evidence type="ECO:0000256" key="7">
    <source>
        <dbReference type="ARBA" id="ARBA00022989"/>
    </source>
</evidence>
<keyword evidence="11" id="KW-0333">Golgi apparatus</keyword>
<dbReference type="PANTHER" id="PTHR10896">
    <property type="entry name" value="GALACTOSYLGALACTOSYLXYLOSYLPROTEIN 3-BETA-GLUCURONOSYLTRANSFERASE BETA-1,3-GLUCURONYLTRANSFERASE"/>
    <property type="match status" value="1"/>
</dbReference>
<comment type="cofactor">
    <cofactor evidence="11">
        <name>Mn(2+)</name>
        <dbReference type="ChEBI" id="CHEBI:29035"/>
    </cofactor>
</comment>
<dbReference type="InterPro" id="IPR029044">
    <property type="entry name" value="Nucleotide-diphossugar_trans"/>
</dbReference>
<evidence type="ECO:0000256" key="4">
    <source>
        <dbReference type="ARBA" id="ARBA00022679"/>
    </source>
</evidence>
<evidence type="ECO:0000256" key="3">
    <source>
        <dbReference type="ARBA" id="ARBA00012641"/>
    </source>
</evidence>
<evidence type="ECO:0000256" key="11">
    <source>
        <dbReference type="RuleBase" id="RU363127"/>
    </source>
</evidence>
<gene>
    <name evidence="13" type="ORF">RUM44_006490</name>
</gene>
<keyword evidence="8" id="KW-0472">Membrane</keyword>
<keyword evidence="11" id="KW-0479">Metal-binding</keyword>
<evidence type="ECO:0000256" key="6">
    <source>
        <dbReference type="ARBA" id="ARBA00022968"/>
    </source>
</evidence>
<comment type="catalytic activity">
    <reaction evidence="10 11">
        <text>3-O-(beta-D-galactosyl-(1-&gt;3)-beta-D-galactosyl-(1-&gt;4)-beta-D-xylosyl)-L-seryl-[protein] + UDP-alpha-D-glucuronate = 3-O-(beta-D-GlcA-(1-&gt;3)-beta-D-Gal-(1-&gt;3)-beta-D-Gal-(1-&gt;4)-beta-D-Xyl)-L-seryl-[protein] + UDP + H(+)</text>
        <dbReference type="Rhea" id="RHEA:24168"/>
        <dbReference type="Rhea" id="RHEA-COMP:12571"/>
        <dbReference type="Rhea" id="RHEA-COMP:12573"/>
        <dbReference type="ChEBI" id="CHEBI:15378"/>
        <dbReference type="ChEBI" id="CHEBI:58052"/>
        <dbReference type="ChEBI" id="CHEBI:58223"/>
        <dbReference type="ChEBI" id="CHEBI:132090"/>
        <dbReference type="ChEBI" id="CHEBI:132093"/>
        <dbReference type="EC" id="2.4.1.135"/>
    </reaction>
</comment>
<comment type="similarity">
    <text evidence="2 11">Belongs to the glycosyltransferase 43 family.</text>
</comment>
<dbReference type="InterPro" id="IPR005027">
    <property type="entry name" value="Glyco_trans_43"/>
</dbReference>
<keyword evidence="7" id="KW-1133">Transmembrane helix</keyword>
<dbReference type="CDD" id="cd00218">
    <property type="entry name" value="GlcAT-I"/>
    <property type="match status" value="1"/>
</dbReference>